<dbReference type="Pfam" id="PF00107">
    <property type="entry name" value="ADH_zinc_N"/>
    <property type="match status" value="1"/>
</dbReference>
<dbReference type="KEGG" id="halt:IM660_08175"/>
<dbReference type="InterPro" id="IPR047618">
    <property type="entry name" value="QOR-like"/>
</dbReference>
<gene>
    <name evidence="4" type="ORF">IM660_08175</name>
</gene>
<reference evidence="4 5" key="1">
    <citation type="submission" date="2020-10" db="EMBL/GenBank/DDBJ databases">
        <title>Haloactinobacterium sp. RN3S43, a bacterium isolated from saline soil.</title>
        <authorList>
            <person name="Sun J.-Q."/>
        </authorList>
    </citation>
    <scope>NUCLEOTIDE SEQUENCE [LARGE SCALE GENOMIC DNA]</scope>
    <source>
        <strain evidence="4 5">RN3S43</strain>
    </source>
</reference>
<dbReference type="GO" id="GO:0003960">
    <property type="term" value="F:quinone reductase (NADPH) activity"/>
    <property type="evidence" value="ECO:0007669"/>
    <property type="project" value="InterPro"/>
</dbReference>
<dbReference type="GO" id="GO:0035925">
    <property type="term" value="F:mRNA 3'-UTR AU-rich region binding"/>
    <property type="evidence" value="ECO:0007669"/>
    <property type="project" value="TreeGrafter"/>
</dbReference>
<dbReference type="Gene3D" id="3.90.180.10">
    <property type="entry name" value="Medium-chain alcohol dehydrogenases, catalytic domain"/>
    <property type="match status" value="1"/>
</dbReference>
<protein>
    <submittedName>
        <fullName evidence="4">Quinone oxidoreductase</fullName>
    </submittedName>
</protein>
<dbReference type="InterPro" id="IPR020843">
    <property type="entry name" value="ER"/>
</dbReference>
<dbReference type="InterPro" id="IPR013154">
    <property type="entry name" value="ADH-like_N"/>
</dbReference>
<accession>A0A7M1SYZ9</accession>
<organism evidence="4 5">
    <name type="scientific">Ruania alkalisoli</name>
    <dbReference type="NCBI Taxonomy" id="2779775"/>
    <lineage>
        <taxon>Bacteria</taxon>
        <taxon>Bacillati</taxon>
        <taxon>Actinomycetota</taxon>
        <taxon>Actinomycetes</taxon>
        <taxon>Micrococcales</taxon>
        <taxon>Ruaniaceae</taxon>
        <taxon>Ruania</taxon>
    </lineage>
</organism>
<dbReference type="InterPro" id="IPR013149">
    <property type="entry name" value="ADH-like_C"/>
</dbReference>
<dbReference type="GO" id="GO:0070402">
    <property type="term" value="F:NADPH binding"/>
    <property type="evidence" value="ECO:0007669"/>
    <property type="project" value="TreeGrafter"/>
</dbReference>
<evidence type="ECO:0000313" key="4">
    <source>
        <dbReference type="EMBL" id="QOR72194.1"/>
    </source>
</evidence>
<name>A0A7M1SYZ9_9MICO</name>
<dbReference type="CDD" id="cd05286">
    <property type="entry name" value="QOR2"/>
    <property type="match status" value="1"/>
</dbReference>
<dbReference type="InterPro" id="IPR011032">
    <property type="entry name" value="GroES-like_sf"/>
</dbReference>
<dbReference type="RefSeq" id="WP_193498835.1">
    <property type="nucleotide sequence ID" value="NZ_CP063169.1"/>
</dbReference>
<dbReference type="SUPFAM" id="SSF50129">
    <property type="entry name" value="GroES-like"/>
    <property type="match status" value="1"/>
</dbReference>
<dbReference type="SUPFAM" id="SSF51735">
    <property type="entry name" value="NAD(P)-binding Rossmann-fold domains"/>
    <property type="match status" value="1"/>
</dbReference>
<proteinExistence type="predicted"/>
<dbReference type="Gene3D" id="3.40.50.720">
    <property type="entry name" value="NAD(P)-binding Rossmann-like Domain"/>
    <property type="match status" value="1"/>
</dbReference>
<evidence type="ECO:0000313" key="5">
    <source>
        <dbReference type="Proteomes" id="UP000593758"/>
    </source>
</evidence>
<dbReference type="PANTHER" id="PTHR48106">
    <property type="entry name" value="QUINONE OXIDOREDUCTASE PIG3-RELATED"/>
    <property type="match status" value="1"/>
</dbReference>
<dbReference type="EMBL" id="CP063169">
    <property type="protein sequence ID" value="QOR72194.1"/>
    <property type="molecule type" value="Genomic_DNA"/>
</dbReference>
<evidence type="ECO:0000256" key="2">
    <source>
        <dbReference type="ARBA" id="ARBA00023002"/>
    </source>
</evidence>
<dbReference type="Pfam" id="PF08240">
    <property type="entry name" value="ADH_N"/>
    <property type="match status" value="1"/>
</dbReference>
<dbReference type="SMART" id="SM00829">
    <property type="entry name" value="PKS_ER"/>
    <property type="match status" value="1"/>
</dbReference>
<evidence type="ECO:0000256" key="1">
    <source>
        <dbReference type="ARBA" id="ARBA00022857"/>
    </source>
</evidence>
<dbReference type="AlphaFoldDB" id="A0A7M1SYZ9"/>
<evidence type="ECO:0000259" key="3">
    <source>
        <dbReference type="SMART" id="SM00829"/>
    </source>
</evidence>
<dbReference type="PANTHER" id="PTHR48106:SF13">
    <property type="entry name" value="QUINONE OXIDOREDUCTASE-RELATED"/>
    <property type="match status" value="1"/>
</dbReference>
<dbReference type="GO" id="GO:0005829">
    <property type="term" value="C:cytosol"/>
    <property type="evidence" value="ECO:0007669"/>
    <property type="project" value="TreeGrafter"/>
</dbReference>
<feature type="domain" description="Enoyl reductase (ER)" evidence="3">
    <location>
        <begin position="10"/>
        <end position="326"/>
    </location>
</feature>
<keyword evidence="5" id="KW-1185">Reference proteome</keyword>
<dbReference type="FunFam" id="3.40.50.720:FF:000053">
    <property type="entry name" value="Quinone oxidoreductase 1"/>
    <property type="match status" value="1"/>
</dbReference>
<dbReference type="Proteomes" id="UP000593758">
    <property type="component" value="Chromosome"/>
</dbReference>
<keyword evidence="1" id="KW-0521">NADP</keyword>
<sequence>MQAVVANQPGGPEALAVQEVAAPRPGPGQVLVRTEAVGVNFIDTYHRSGVYPVDFPLTPGGEGAGVVSAVGDGVDFPIVGDRVAWAASATGSYAQQVLLDAAQALPVPEGVSAQLAAATPLQGMTAHMLVDGVSHLESGQTILVHAGAGGVGLLLTQLAVARGARVITTVSTDEKDTLSRSAGASDVIRYDQLDDLTAELPALVRDLTQGEGVHVAYDGVGKDTFDASLASVRRRGLLVLFGGASGQVPPFDLQRLNRAGSLFVTRPTLFHYIADADERAWRAREIFAAVADGSLDVRIGARFPLADAARAHAALEGRQTTGKVLLLP</sequence>
<keyword evidence="2" id="KW-0560">Oxidoreductase</keyword>
<dbReference type="InterPro" id="IPR036291">
    <property type="entry name" value="NAD(P)-bd_dom_sf"/>
</dbReference>